<evidence type="ECO:0000256" key="7">
    <source>
        <dbReference type="SAM" id="MobiDB-lite"/>
    </source>
</evidence>
<dbReference type="InterPro" id="IPR038770">
    <property type="entry name" value="Na+/solute_symporter_sf"/>
</dbReference>
<dbReference type="PANTHER" id="PTHR32468:SF0">
    <property type="entry name" value="K(+)_H(+) ANTIPORTER 1"/>
    <property type="match status" value="1"/>
</dbReference>
<evidence type="ECO:0000256" key="8">
    <source>
        <dbReference type="SAM" id="Phobius"/>
    </source>
</evidence>
<evidence type="ECO:0000256" key="4">
    <source>
        <dbReference type="ARBA" id="ARBA00022989"/>
    </source>
</evidence>
<dbReference type="EMBL" id="JAUSRB010000001">
    <property type="protein sequence ID" value="MDP9861400.1"/>
    <property type="molecule type" value="Genomic_DNA"/>
</dbReference>
<evidence type="ECO:0000256" key="2">
    <source>
        <dbReference type="ARBA" id="ARBA00022448"/>
    </source>
</evidence>
<dbReference type="Proteomes" id="UP001230426">
    <property type="component" value="Unassembled WGS sequence"/>
</dbReference>
<reference evidence="10 11" key="1">
    <citation type="submission" date="2023-07" db="EMBL/GenBank/DDBJ databases">
        <title>Sequencing the genomes of 1000 actinobacteria strains.</title>
        <authorList>
            <person name="Klenk H.-P."/>
        </authorList>
    </citation>
    <scope>NUCLEOTIDE SEQUENCE [LARGE SCALE GENOMIC DNA]</scope>
    <source>
        <strain evidence="10 11">DSM 44109</strain>
    </source>
</reference>
<keyword evidence="11" id="KW-1185">Reference proteome</keyword>
<name>A0ABT9QYX6_9ACTN</name>
<feature type="compositionally biased region" description="Low complexity" evidence="7">
    <location>
        <begin position="399"/>
        <end position="411"/>
    </location>
</feature>
<dbReference type="RefSeq" id="WP_306857169.1">
    <property type="nucleotide sequence ID" value="NZ_JAUSRB010000001.1"/>
</dbReference>
<protein>
    <submittedName>
        <fullName evidence="10">Kef-type K+ transport system membrane component KefB</fullName>
    </submittedName>
</protein>
<feature type="region of interest" description="Disordered" evidence="7">
    <location>
        <begin position="399"/>
        <end position="448"/>
    </location>
</feature>
<gene>
    <name evidence="10" type="ORF">J2S55_000659</name>
</gene>
<feature type="transmembrane region" description="Helical" evidence="8">
    <location>
        <begin position="103"/>
        <end position="126"/>
    </location>
</feature>
<feature type="transmembrane region" description="Helical" evidence="8">
    <location>
        <begin position="168"/>
        <end position="191"/>
    </location>
</feature>
<evidence type="ECO:0000313" key="11">
    <source>
        <dbReference type="Proteomes" id="UP001230426"/>
    </source>
</evidence>
<feature type="transmembrane region" description="Helical" evidence="8">
    <location>
        <begin position="132"/>
        <end position="156"/>
    </location>
</feature>
<sequence length="448" mass="44873">MTVLDVVAHFFLGVVVVLSCAHLAGSLAQRLGQPRVVGEICAGLALGPSLLGNLSPELADLLLPRDILPMIDGLSQLGLVLFVFGVGQELASTRLRGTARQGLLISQASMAVPFVAGVLVAVPLIGGTAEHPVASVLFIGCALSITAFPVLARLLSDLGIGRTRPGQLSLLAAAVGDGASWLLLAVALAVAGGSGPGGLLVSAVGAVVVTIAFLGPVRLALARWADRAGPASPISGGLLPVVAVAATATLTAVIGIHQLIGALLVGIAWPAHRQGAAALMETSKSVLLPFFFLSFGLGVDLGSLQLDGATMGALAALLTAAVGAKIAGPGLCGRLTGLSWRDSFILGSLLNTRGLTELVVIQVGYQAGLIDQRLLAILTVVALATTVMTAPLLRLAGLRPPGTRTRRAAAGPAPPPAGTSAPAPPAPAETPLPAPPVPAEMSVPALHN</sequence>
<dbReference type="InterPro" id="IPR050794">
    <property type="entry name" value="CPA2_transporter"/>
</dbReference>
<feature type="transmembrane region" description="Helical" evidence="8">
    <location>
        <begin position="197"/>
        <end position="217"/>
    </location>
</feature>
<organism evidence="10 11">
    <name type="scientific">Streptosporangium brasiliense</name>
    <dbReference type="NCBI Taxonomy" id="47480"/>
    <lineage>
        <taxon>Bacteria</taxon>
        <taxon>Bacillati</taxon>
        <taxon>Actinomycetota</taxon>
        <taxon>Actinomycetes</taxon>
        <taxon>Streptosporangiales</taxon>
        <taxon>Streptosporangiaceae</taxon>
        <taxon>Streptosporangium</taxon>
    </lineage>
</organism>
<keyword evidence="4 8" id="KW-1133">Transmembrane helix</keyword>
<feature type="domain" description="Cation/H+ exchanger transmembrane" evidence="9">
    <location>
        <begin position="21"/>
        <end position="393"/>
    </location>
</feature>
<keyword evidence="2" id="KW-0813">Transport</keyword>
<comment type="subcellular location">
    <subcellularLocation>
        <location evidence="1">Membrane</location>
        <topology evidence="1">Multi-pass membrane protein</topology>
    </subcellularLocation>
</comment>
<feature type="compositionally biased region" description="Pro residues" evidence="7">
    <location>
        <begin position="412"/>
        <end position="438"/>
    </location>
</feature>
<evidence type="ECO:0000256" key="3">
    <source>
        <dbReference type="ARBA" id="ARBA00022692"/>
    </source>
</evidence>
<feature type="transmembrane region" description="Helical" evidence="8">
    <location>
        <begin position="311"/>
        <end position="331"/>
    </location>
</feature>
<evidence type="ECO:0000256" key="5">
    <source>
        <dbReference type="ARBA" id="ARBA00023065"/>
    </source>
</evidence>
<dbReference type="Gene3D" id="1.20.1530.20">
    <property type="match status" value="1"/>
</dbReference>
<dbReference type="Pfam" id="PF00999">
    <property type="entry name" value="Na_H_Exchanger"/>
    <property type="match status" value="1"/>
</dbReference>
<keyword evidence="6 8" id="KW-0472">Membrane</keyword>
<feature type="transmembrane region" description="Helical" evidence="8">
    <location>
        <begin position="238"/>
        <end position="266"/>
    </location>
</feature>
<keyword evidence="3 8" id="KW-0812">Transmembrane</keyword>
<feature type="transmembrane region" description="Helical" evidence="8">
    <location>
        <begin position="374"/>
        <end position="397"/>
    </location>
</feature>
<evidence type="ECO:0000256" key="1">
    <source>
        <dbReference type="ARBA" id="ARBA00004141"/>
    </source>
</evidence>
<accession>A0ABT9QYX6</accession>
<keyword evidence="5" id="KW-0406">Ion transport</keyword>
<proteinExistence type="predicted"/>
<feature type="transmembrane region" description="Helical" evidence="8">
    <location>
        <begin position="6"/>
        <end position="24"/>
    </location>
</feature>
<dbReference type="InterPro" id="IPR006153">
    <property type="entry name" value="Cation/H_exchanger_TM"/>
</dbReference>
<evidence type="ECO:0000313" key="10">
    <source>
        <dbReference type="EMBL" id="MDP9861400.1"/>
    </source>
</evidence>
<comment type="caution">
    <text evidence="10">The sequence shown here is derived from an EMBL/GenBank/DDBJ whole genome shotgun (WGS) entry which is preliminary data.</text>
</comment>
<dbReference type="PANTHER" id="PTHR32468">
    <property type="entry name" value="CATION/H + ANTIPORTER"/>
    <property type="match status" value="1"/>
</dbReference>
<evidence type="ECO:0000259" key="9">
    <source>
        <dbReference type="Pfam" id="PF00999"/>
    </source>
</evidence>
<evidence type="ECO:0000256" key="6">
    <source>
        <dbReference type="ARBA" id="ARBA00023136"/>
    </source>
</evidence>